<sequence length="71" mass="7897">MPCHVQTLLCTALHGTARKSDRASGRRFRSVSRFATRRSSRKFRTVRGFARGARRAGAALGRPAARTARVR</sequence>
<name>A0AA45BE68_BURVI</name>
<evidence type="ECO:0000313" key="2">
    <source>
        <dbReference type="Proteomes" id="UP000237632"/>
    </source>
</evidence>
<organism evidence="1 2">
    <name type="scientific">Burkholderia vietnamiensis</name>
    <dbReference type="NCBI Taxonomy" id="60552"/>
    <lineage>
        <taxon>Bacteria</taxon>
        <taxon>Pseudomonadati</taxon>
        <taxon>Pseudomonadota</taxon>
        <taxon>Betaproteobacteria</taxon>
        <taxon>Burkholderiales</taxon>
        <taxon>Burkholderiaceae</taxon>
        <taxon>Burkholderia</taxon>
        <taxon>Burkholderia cepacia complex</taxon>
    </lineage>
</organism>
<evidence type="ECO:0000313" key="1">
    <source>
        <dbReference type="EMBL" id="PRH41426.1"/>
    </source>
</evidence>
<protein>
    <submittedName>
        <fullName evidence="1">Uncharacterized protein</fullName>
    </submittedName>
</protein>
<reference evidence="1 2" key="1">
    <citation type="submission" date="2018-03" db="EMBL/GenBank/DDBJ databases">
        <authorList>
            <person name="Nguyen K."/>
            <person name="Fouts D."/>
            <person name="Sutton G."/>
        </authorList>
    </citation>
    <scope>NUCLEOTIDE SEQUENCE [LARGE SCALE GENOMIC DNA]</scope>
    <source>
        <strain evidence="1 2">AU3578</strain>
    </source>
</reference>
<comment type="caution">
    <text evidence="1">The sequence shown here is derived from an EMBL/GenBank/DDBJ whole genome shotgun (WGS) entry which is preliminary data.</text>
</comment>
<dbReference type="Proteomes" id="UP000237632">
    <property type="component" value="Unassembled WGS sequence"/>
</dbReference>
<accession>A0AA45BE68</accession>
<proteinExistence type="predicted"/>
<gene>
    <name evidence="1" type="ORF">C6T65_15665</name>
</gene>
<dbReference type="AlphaFoldDB" id="A0AA45BE68"/>
<dbReference type="EMBL" id="PVHK01000108">
    <property type="protein sequence ID" value="PRH41426.1"/>
    <property type="molecule type" value="Genomic_DNA"/>
</dbReference>